<accession>A0AAP3WJD1</accession>
<evidence type="ECO:0000313" key="1">
    <source>
        <dbReference type="EMBL" id="MDC2239717.1"/>
    </source>
</evidence>
<gene>
    <name evidence="1" type="ORF">PO127_28685</name>
</gene>
<dbReference type="AlphaFoldDB" id="A0AAP3WJD1"/>
<reference evidence="1" key="1">
    <citation type="submission" date="2022-10" db="EMBL/GenBank/DDBJ databases">
        <title>Human gut microbiome strain richness.</title>
        <authorList>
            <person name="Chen-Liaw A."/>
        </authorList>
    </citation>
    <scope>NUCLEOTIDE SEQUENCE</scope>
    <source>
        <strain evidence="1">1001283st1_A3_1001283B150304_161114</strain>
    </source>
</reference>
<comment type="caution">
    <text evidence="1">The sequence shown here is derived from an EMBL/GenBank/DDBJ whole genome shotgun (WGS) entry which is preliminary data.</text>
</comment>
<proteinExistence type="predicted"/>
<organism evidence="1 2">
    <name type="scientific">Bacteroides thetaiotaomicron</name>
    <dbReference type="NCBI Taxonomy" id="818"/>
    <lineage>
        <taxon>Bacteria</taxon>
        <taxon>Pseudomonadati</taxon>
        <taxon>Bacteroidota</taxon>
        <taxon>Bacteroidia</taxon>
        <taxon>Bacteroidales</taxon>
        <taxon>Bacteroidaceae</taxon>
        <taxon>Bacteroides</taxon>
    </lineage>
</organism>
<feature type="non-terminal residue" evidence="1">
    <location>
        <position position="1"/>
    </location>
</feature>
<evidence type="ECO:0000313" key="2">
    <source>
        <dbReference type="Proteomes" id="UP001217776"/>
    </source>
</evidence>
<name>A0AAP3WJD1_BACT4</name>
<dbReference type="EMBL" id="JAQNVG010000165">
    <property type="protein sequence ID" value="MDC2239717.1"/>
    <property type="molecule type" value="Genomic_DNA"/>
</dbReference>
<dbReference type="Proteomes" id="UP001217776">
    <property type="component" value="Unassembled WGS sequence"/>
</dbReference>
<protein>
    <submittedName>
        <fullName evidence="1">Capsule biosynthesis protein</fullName>
    </submittedName>
</protein>
<sequence length="109" mass="11681">PEMPSTVSVLGTVLYSNTVAFKEGGNLKYYIDQAGGYGHRARKSRVYVVYMNGTVARCSSRRTKIEPGCHIIVPSKRERKGLSLPAIMSLATSAASVGTMAATIANLTK</sequence>
<dbReference type="Gene3D" id="3.10.560.10">
    <property type="entry name" value="Outer membrane lipoprotein wza domain like"/>
    <property type="match status" value="1"/>
</dbReference>